<dbReference type="InterPro" id="IPR008983">
    <property type="entry name" value="Tumour_necrosis_fac-like_dom"/>
</dbReference>
<keyword evidence="6" id="KW-0325">Glycoprotein</keyword>
<dbReference type="AlphaFoldDB" id="A0ABD3UI64"/>
<evidence type="ECO:0000256" key="2">
    <source>
        <dbReference type="ARBA" id="ARBA00008670"/>
    </source>
</evidence>
<accession>A0ABD3UI64</accession>
<evidence type="ECO:0000256" key="3">
    <source>
        <dbReference type="ARBA" id="ARBA00022514"/>
    </source>
</evidence>
<evidence type="ECO:0000256" key="5">
    <source>
        <dbReference type="ARBA" id="ARBA00023157"/>
    </source>
</evidence>
<reference evidence="10 11" key="1">
    <citation type="submission" date="2024-11" db="EMBL/GenBank/DDBJ databases">
        <title>Chromosome-level genome assembly of the freshwater bivalve Anodonta woodiana.</title>
        <authorList>
            <person name="Chen X."/>
        </authorList>
    </citation>
    <scope>NUCLEOTIDE SEQUENCE [LARGE SCALE GENOMIC DNA]</scope>
    <source>
        <strain evidence="10">MN2024</strain>
        <tissue evidence="10">Gills</tissue>
    </source>
</reference>
<keyword evidence="4" id="KW-0964">Secreted</keyword>
<dbReference type="GO" id="GO:0005125">
    <property type="term" value="F:cytokine activity"/>
    <property type="evidence" value="ECO:0007669"/>
    <property type="project" value="UniProtKB-KW"/>
</dbReference>
<evidence type="ECO:0000256" key="1">
    <source>
        <dbReference type="ARBA" id="ARBA00004613"/>
    </source>
</evidence>
<dbReference type="Proteomes" id="UP001634394">
    <property type="component" value="Unassembled WGS sequence"/>
</dbReference>
<dbReference type="GO" id="GO:0005615">
    <property type="term" value="C:extracellular space"/>
    <property type="evidence" value="ECO:0007669"/>
    <property type="project" value="UniProtKB-KW"/>
</dbReference>
<keyword evidence="8" id="KW-0812">Transmembrane</keyword>
<gene>
    <name evidence="10" type="ORF">ACJMK2_019329</name>
</gene>
<dbReference type="PROSITE" id="PS50049">
    <property type="entry name" value="THD_2"/>
    <property type="match status" value="1"/>
</dbReference>
<dbReference type="InterPro" id="IPR051748">
    <property type="entry name" value="TNF_Ligand_Superfamily"/>
</dbReference>
<feature type="transmembrane region" description="Helical" evidence="8">
    <location>
        <begin position="21"/>
        <end position="49"/>
    </location>
</feature>
<name>A0ABD3UI64_SINWO</name>
<keyword evidence="3" id="KW-0202">Cytokine</keyword>
<evidence type="ECO:0000256" key="4">
    <source>
        <dbReference type="ARBA" id="ARBA00022525"/>
    </source>
</evidence>
<evidence type="ECO:0000256" key="7">
    <source>
        <dbReference type="SAM" id="MobiDB-lite"/>
    </source>
</evidence>
<sequence>MAQTYSNRCKDSRAELLALKRVNIFLSALSCMACLVSIVMCVFSVHLYFKLVHISEIYTDAQTKVTVNSPSSIQEEPSVNFPEYGYEAPLPDSSAVKLETLIKRAVAEKVPKRKGEKKDKKPGKGRPCPKPQHNETIIAAAHYTTYMTEEFVRHNFGPINLANPTPPCKRFQDWHGEACRNRTFRNHESRLVLNTFKAADWMKQSDIDSGLFDKLDNGTFIAKRSGLYLLYAQVLLYDVQRRQAVGIIHKKEGYTVNSMRCMESVDYNDPNQDMAVNSKYKSCSVTGVLYINQGEAVEVQLLYANTQVDLTEDATYFGGVLFAKKGH</sequence>
<dbReference type="Pfam" id="PF00229">
    <property type="entry name" value="TNF"/>
    <property type="match status" value="1"/>
</dbReference>
<comment type="similarity">
    <text evidence="2">Belongs to the tumor necrosis factor family.</text>
</comment>
<comment type="caution">
    <text evidence="10">The sequence shown here is derived from an EMBL/GenBank/DDBJ whole genome shotgun (WGS) entry which is preliminary data.</text>
</comment>
<feature type="region of interest" description="Disordered" evidence="7">
    <location>
        <begin position="109"/>
        <end position="132"/>
    </location>
</feature>
<dbReference type="EMBL" id="JBJQND010000016">
    <property type="protein sequence ID" value="KAL3848476.1"/>
    <property type="molecule type" value="Genomic_DNA"/>
</dbReference>
<protein>
    <recommendedName>
        <fullName evidence="9">THD domain-containing protein</fullName>
    </recommendedName>
</protein>
<keyword evidence="8" id="KW-1133">Transmembrane helix</keyword>
<keyword evidence="11" id="KW-1185">Reference proteome</keyword>
<dbReference type="PANTHER" id="PTHR15151">
    <property type="entry name" value="PROTEIN EIGER"/>
    <property type="match status" value="1"/>
</dbReference>
<dbReference type="PANTHER" id="PTHR15151:SF24">
    <property type="entry name" value="A PROLIFERATION-INDUCING LIGAND-LIKE PROTEIN-RELATED"/>
    <property type="match status" value="1"/>
</dbReference>
<dbReference type="Gene3D" id="2.60.120.40">
    <property type="match status" value="1"/>
</dbReference>
<dbReference type="SUPFAM" id="SSF49842">
    <property type="entry name" value="TNF-like"/>
    <property type="match status" value="1"/>
</dbReference>
<feature type="domain" description="THD" evidence="9">
    <location>
        <begin position="139"/>
        <end position="324"/>
    </location>
</feature>
<keyword evidence="8" id="KW-0472">Membrane</keyword>
<comment type="subcellular location">
    <subcellularLocation>
        <location evidence="1">Secreted</location>
    </subcellularLocation>
</comment>
<proteinExistence type="inferred from homology"/>
<evidence type="ECO:0000313" key="11">
    <source>
        <dbReference type="Proteomes" id="UP001634394"/>
    </source>
</evidence>
<organism evidence="10 11">
    <name type="scientific">Sinanodonta woodiana</name>
    <name type="common">Chinese pond mussel</name>
    <name type="synonym">Anodonta woodiana</name>
    <dbReference type="NCBI Taxonomy" id="1069815"/>
    <lineage>
        <taxon>Eukaryota</taxon>
        <taxon>Metazoa</taxon>
        <taxon>Spiralia</taxon>
        <taxon>Lophotrochozoa</taxon>
        <taxon>Mollusca</taxon>
        <taxon>Bivalvia</taxon>
        <taxon>Autobranchia</taxon>
        <taxon>Heteroconchia</taxon>
        <taxon>Palaeoheterodonta</taxon>
        <taxon>Unionida</taxon>
        <taxon>Unionoidea</taxon>
        <taxon>Unionidae</taxon>
        <taxon>Unioninae</taxon>
        <taxon>Sinanodonta</taxon>
    </lineage>
</organism>
<evidence type="ECO:0000256" key="6">
    <source>
        <dbReference type="ARBA" id="ARBA00023180"/>
    </source>
</evidence>
<evidence type="ECO:0000259" key="9">
    <source>
        <dbReference type="PROSITE" id="PS50049"/>
    </source>
</evidence>
<feature type="compositionally biased region" description="Basic residues" evidence="7">
    <location>
        <begin position="111"/>
        <end position="124"/>
    </location>
</feature>
<keyword evidence="5" id="KW-1015">Disulfide bond</keyword>
<dbReference type="InterPro" id="IPR006052">
    <property type="entry name" value="TNF_dom"/>
</dbReference>
<evidence type="ECO:0000256" key="8">
    <source>
        <dbReference type="SAM" id="Phobius"/>
    </source>
</evidence>
<evidence type="ECO:0000313" key="10">
    <source>
        <dbReference type="EMBL" id="KAL3848476.1"/>
    </source>
</evidence>